<evidence type="ECO:0000256" key="1">
    <source>
        <dbReference type="SAM" id="Phobius"/>
    </source>
</evidence>
<keyword evidence="1" id="KW-0812">Transmembrane</keyword>
<dbReference type="AlphaFoldDB" id="A0A542DWY6"/>
<feature type="transmembrane region" description="Helical" evidence="1">
    <location>
        <begin position="89"/>
        <end position="108"/>
    </location>
</feature>
<keyword evidence="1" id="KW-0472">Membrane</keyword>
<feature type="transmembrane region" description="Helical" evidence="1">
    <location>
        <begin position="12"/>
        <end position="37"/>
    </location>
</feature>
<name>A0A542DWY6_9MICO</name>
<reference evidence="2 3" key="1">
    <citation type="submission" date="2019-06" db="EMBL/GenBank/DDBJ databases">
        <title>Sequencing the genomes of 1000 actinobacteria strains.</title>
        <authorList>
            <person name="Klenk H.-P."/>
        </authorList>
    </citation>
    <scope>NUCLEOTIDE SEQUENCE [LARGE SCALE GENOMIC DNA]</scope>
    <source>
        <strain evidence="2 3">DSM 18607</strain>
    </source>
</reference>
<evidence type="ECO:0000313" key="3">
    <source>
        <dbReference type="Proteomes" id="UP000317893"/>
    </source>
</evidence>
<dbReference type="RefSeq" id="WP_141846741.1">
    <property type="nucleotide sequence ID" value="NZ_BAAAPR010000008.1"/>
</dbReference>
<feature type="transmembrane region" description="Helical" evidence="1">
    <location>
        <begin position="49"/>
        <end position="77"/>
    </location>
</feature>
<dbReference type="Proteomes" id="UP000317893">
    <property type="component" value="Unassembled WGS sequence"/>
</dbReference>
<evidence type="ECO:0000313" key="2">
    <source>
        <dbReference type="EMBL" id="TQJ07597.1"/>
    </source>
</evidence>
<dbReference type="EMBL" id="VFMN01000001">
    <property type="protein sequence ID" value="TQJ07597.1"/>
    <property type="molecule type" value="Genomic_DNA"/>
</dbReference>
<gene>
    <name evidence="2" type="ORF">FB458_0665</name>
</gene>
<sequence length="155" mass="15954">MRWFSQQRDPAWALVVDGIAWGAGVGFGLPVLLGLLATVGVRGPGALAFGLFVGLVGLLVGTAVGLAVGTCGAVALATCRRLDRPPGETALTTIAVALLAPVAVAELSRRDPSHSVLVLVVIASGPLVLDVVRLGHRATPARRPGRRSRVCGLRR</sequence>
<protein>
    <submittedName>
        <fullName evidence="2">Uncharacterized protein</fullName>
    </submittedName>
</protein>
<proteinExistence type="predicted"/>
<keyword evidence="3" id="KW-1185">Reference proteome</keyword>
<accession>A0A542DWY6</accession>
<feature type="transmembrane region" description="Helical" evidence="1">
    <location>
        <begin position="114"/>
        <end position="132"/>
    </location>
</feature>
<keyword evidence="1" id="KW-1133">Transmembrane helix</keyword>
<comment type="caution">
    <text evidence="2">The sequence shown here is derived from an EMBL/GenBank/DDBJ whole genome shotgun (WGS) entry which is preliminary data.</text>
</comment>
<organism evidence="2 3">
    <name type="scientific">Lapillicoccus jejuensis</name>
    <dbReference type="NCBI Taxonomy" id="402171"/>
    <lineage>
        <taxon>Bacteria</taxon>
        <taxon>Bacillati</taxon>
        <taxon>Actinomycetota</taxon>
        <taxon>Actinomycetes</taxon>
        <taxon>Micrococcales</taxon>
        <taxon>Intrasporangiaceae</taxon>
        <taxon>Lapillicoccus</taxon>
    </lineage>
</organism>